<reference evidence="3 4" key="1">
    <citation type="submission" date="2020-08" db="EMBL/GenBank/DDBJ databases">
        <authorList>
            <person name="Criscuolo A."/>
        </authorList>
    </citation>
    <scope>NUCLEOTIDE SEQUENCE [LARGE SCALE GENOMIC DNA]</scope>
    <source>
        <strain evidence="3">CIP111764</strain>
    </source>
</reference>
<comment type="caution">
    <text evidence="3">The sequence shown here is derived from an EMBL/GenBank/DDBJ whole genome shotgun (WGS) entry which is preliminary data.</text>
</comment>
<evidence type="ECO:0000259" key="2">
    <source>
        <dbReference type="Pfam" id="PF19657"/>
    </source>
</evidence>
<keyword evidence="1" id="KW-0732">Signal</keyword>
<accession>A0A7U7EK17</accession>
<dbReference type="AlphaFoldDB" id="A0A7U7EK17"/>
<sequence length="190" mass="19853">MPSILQLRTLLSAACLAMLSSGATQAALVDLDNQTLGNITGQAGISIRADVQAQIGQVSWIDDGGSLSLRNVRIDNGCVNAGDCPNGSGGFFAYGPAQLGLSLSLPAFGVHINVPTLKVDVITGSNGQQQLQFTLPDLTGINEQLMAGGIPAQRIRVRVAGDMYVGDSRLGSLVIRDITSLRGNIRVWGH</sequence>
<evidence type="ECO:0000256" key="1">
    <source>
        <dbReference type="SAM" id="SignalP"/>
    </source>
</evidence>
<dbReference type="Pfam" id="PF19657">
    <property type="entry name" value="DUF6160"/>
    <property type="match status" value="1"/>
</dbReference>
<dbReference type="EMBL" id="CAJFCI010000017">
    <property type="protein sequence ID" value="CAD5106365.1"/>
    <property type="molecule type" value="Genomic_DNA"/>
</dbReference>
<feature type="domain" description="DUF6160" evidence="2">
    <location>
        <begin position="8"/>
        <end position="78"/>
    </location>
</feature>
<organism evidence="3 4">
    <name type="scientific">Zestomonas carbonaria</name>
    <dbReference type="NCBI Taxonomy" id="2762745"/>
    <lineage>
        <taxon>Bacteria</taxon>
        <taxon>Pseudomonadati</taxon>
        <taxon>Pseudomonadota</taxon>
        <taxon>Gammaproteobacteria</taxon>
        <taxon>Pseudomonadales</taxon>
        <taxon>Pseudomonadaceae</taxon>
        <taxon>Zestomonas</taxon>
    </lineage>
</organism>
<evidence type="ECO:0000313" key="3">
    <source>
        <dbReference type="EMBL" id="CAD5106365.1"/>
    </source>
</evidence>
<protein>
    <recommendedName>
        <fullName evidence="2">DUF6160 domain-containing protein</fullName>
    </recommendedName>
</protein>
<feature type="chain" id="PRO_5030583211" description="DUF6160 domain-containing protein" evidence="1">
    <location>
        <begin position="27"/>
        <end position="190"/>
    </location>
</feature>
<dbReference type="Proteomes" id="UP000583387">
    <property type="component" value="Unassembled WGS sequence"/>
</dbReference>
<keyword evidence="4" id="KW-1185">Reference proteome</keyword>
<gene>
    <name evidence="3" type="ORF">PSEWESI4_00626</name>
</gene>
<name>A0A7U7EK17_9GAMM</name>
<dbReference type="InterPro" id="IPR046158">
    <property type="entry name" value="DUF6160"/>
</dbReference>
<evidence type="ECO:0000313" key="4">
    <source>
        <dbReference type="Proteomes" id="UP000583387"/>
    </source>
</evidence>
<feature type="signal peptide" evidence="1">
    <location>
        <begin position="1"/>
        <end position="26"/>
    </location>
</feature>
<proteinExistence type="predicted"/>